<sequence>MITTTDANLWVTEDVSHRLLGRAVAQPSSGRRGTVGTVLIYASKVSNRVVKTVAHMRPLDDSGREWTADPGTLQPLRPIASDLPAGKS</sequence>
<dbReference type="RefSeq" id="WP_030229912.1">
    <property type="nucleotide sequence ID" value="NZ_CP024985.1"/>
</dbReference>
<proteinExistence type="predicted"/>
<name>A0A2K8P8M9_STRLA</name>
<gene>
    <name evidence="1" type="ORF">SLAV_05945</name>
</gene>
<keyword evidence="2" id="KW-1185">Reference proteome</keyword>
<evidence type="ECO:0000313" key="2">
    <source>
        <dbReference type="Proteomes" id="UP000231791"/>
    </source>
</evidence>
<dbReference type="Proteomes" id="UP000231791">
    <property type="component" value="Chromosome"/>
</dbReference>
<reference evidence="1 2" key="1">
    <citation type="submission" date="2017-11" db="EMBL/GenBank/DDBJ databases">
        <title>Complete genome sequence of Streptomyces lavendulae subsp. lavendulae CCM 3239 (formerly 'Streptomyces aureofaciens CCM 3239'), the producer of the angucycline-type antibiotic auricin.</title>
        <authorList>
            <person name="Busche T."/>
            <person name="Novakova R."/>
            <person name="Al'Dilaimi A."/>
            <person name="Homerova D."/>
            <person name="Feckova L."/>
            <person name="Rezuchova B."/>
            <person name="Mingyar E."/>
            <person name="Csolleiova D."/>
            <person name="Bekeova C."/>
            <person name="Winkler A."/>
            <person name="Sevcikova B."/>
            <person name="Kalinowski J."/>
            <person name="Kormanec J."/>
            <person name="Ruckert C."/>
        </authorList>
    </citation>
    <scope>NUCLEOTIDE SEQUENCE [LARGE SCALE GENOMIC DNA]</scope>
    <source>
        <strain evidence="1 2">CCM 3239</strain>
    </source>
</reference>
<protein>
    <submittedName>
        <fullName evidence="1">Uncharacterized protein</fullName>
    </submittedName>
</protein>
<evidence type="ECO:0000313" key="1">
    <source>
        <dbReference type="EMBL" id="ATZ23094.1"/>
    </source>
</evidence>
<organism evidence="1 2">
    <name type="scientific">Streptomyces lavendulae subsp. lavendulae</name>
    <dbReference type="NCBI Taxonomy" id="58340"/>
    <lineage>
        <taxon>Bacteria</taxon>
        <taxon>Bacillati</taxon>
        <taxon>Actinomycetota</taxon>
        <taxon>Actinomycetes</taxon>
        <taxon>Kitasatosporales</taxon>
        <taxon>Streptomycetaceae</taxon>
        <taxon>Streptomyces</taxon>
    </lineage>
</organism>
<accession>A0A2K8P8M9</accession>
<dbReference type="KEGG" id="slx:SLAV_05945"/>
<dbReference type="EMBL" id="CP024985">
    <property type="protein sequence ID" value="ATZ23094.1"/>
    <property type="molecule type" value="Genomic_DNA"/>
</dbReference>
<dbReference type="GeneID" id="49382308"/>
<dbReference type="AlphaFoldDB" id="A0A2K8P8M9"/>
<dbReference type="OrthoDB" id="4231406at2"/>